<feature type="repeat" description="Pumilio" evidence="10">
    <location>
        <begin position="552"/>
        <end position="587"/>
    </location>
</feature>
<protein>
    <recommendedName>
        <fullName evidence="9">Pumilio homology domain family member 3</fullName>
    </recommendedName>
</protein>
<feature type="repeat" description="Pumilio" evidence="10">
    <location>
        <begin position="624"/>
        <end position="659"/>
    </location>
</feature>
<evidence type="ECO:0000313" key="14">
    <source>
        <dbReference type="Proteomes" id="UP000243515"/>
    </source>
</evidence>
<evidence type="ECO:0000256" key="8">
    <source>
        <dbReference type="ARBA" id="ARBA00060736"/>
    </source>
</evidence>
<evidence type="ECO:0000259" key="12">
    <source>
        <dbReference type="PROSITE" id="PS50303"/>
    </source>
</evidence>
<feature type="region of interest" description="Disordered" evidence="11">
    <location>
        <begin position="331"/>
        <end position="373"/>
    </location>
</feature>
<keyword evidence="4" id="KW-0698">rRNA processing</keyword>
<dbReference type="GO" id="GO:0003730">
    <property type="term" value="F:mRNA 3'-UTR binding"/>
    <property type="evidence" value="ECO:0007669"/>
    <property type="project" value="TreeGrafter"/>
</dbReference>
<dbReference type="InterPro" id="IPR033712">
    <property type="entry name" value="Pumilio_RNA-bd"/>
</dbReference>
<evidence type="ECO:0000256" key="3">
    <source>
        <dbReference type="ARBA" id="ARBA00022517"/>
    </source>
</evidence>
<keyword evidence="3" id="KW-0690">Ribosome biogenesis</keyword>
<sequence length="921" mass="100353">MNGERARPSQSTMGSGFTSTKTSWNSNIWGNGFGEGPSNPGVVREISDFSPTGTTENNVFEGKSSLFSSSESDGWNGRRNLPWSTVNTTTTSLSMAPNQTIATTMATSPVQNRLNDRNAPAVMEAGEKSYFALPRASTLGHTPSNSASKAYPNPASEPFSSANREAASFGNFMGFRHEDASGRRQLGSSSFGGNGVGSGFQQKPTFVPVDRDGNRTDGVVDRMSLPPFSQAAVDSTSSGPNRAGIPGPYAHLSRNSASFGSPRPVHSAHPSFHSETQAFDKCYVNGQMDINMAKLDLTDHNLLSQQSSQRPTFVPFQSYDPSYNRLKSPVVGDEGSVSQAPPYAPDGAPDLQQLGYHSGVPRLGDHDSTSSNGYNRGMNAAFYSAGGTTPVTATPYRTSSGNRLSNHANEGQAAALLDRKLRGVQQQEPDFVLPAGRHPLQPRPHFPAYEIPGFGAPPIAPFPGLYPVAPYSNLGATTIVPRGPHREHDSSQVVRSPLLEEFRSNNKGNKRYELKDIYNHIVEFSGDQHGSRFIQQKLETANSDEKEQVFREIQPNALQLMTDVFGNYVVQKLFEHGNQTQKKILANQMKGHILTLSTQMYGCRVVQKALEHILTDQQASMVKELECHVLKCVKDQNGNHVIQKAIERVPSQHVQFIINAFKGQVSRLATHPYGCRVIQRMLEHCQEADKQSILLELHACTTTLIPDQFGNYVIQHVIERGEEQDRSRIVALVISQLLVFSKHKFASNVVEKSIEFGEEGQRRDIIRLLTSSNERGESPLLGLMRDQYGNYVIQKVLGQVKDAEREALVEQIKPLLSQLKKFSYGKQIVAIEKLILDSRAPSPGTSSATANPSTTPPASHKSSPQPSRRSLTDIPGCRPPIGGAAPPTPPPTDTNSSHGGSTADSAVDIPVEPSIAPSQRL</sequence>
<feature type="repeat" description="Pumilio" evidence="10">
    <location>
        <begin position="660"/>
        <end position="696"/>
    </location>
</feature>
<feature type="repeat" description="Pumilio" evidence="10">
    <location>
        <begin position="774"/>
        <end position="810"/>
    </location>
</feature>
<evidence type="ECO:0000256" key="5">
    <source>
        <dbReference type="ARBA" id="ARBA00022737"/>
    </source>
</evidence>
<feature type="compositionally biased region" description="Polar residues" evidence="11">
    <location>
        <begin position="860"/>
        <end position="869"/>
    </location>
</feature>
<comment type="function">
    <text evidence="7">RNA-binding nucleolar protein required for pre-rRNA processing. Involved in production of 18S rRNA and assembly of small ribosomal subunit.</text>
</comment>
<evidence type="ECO:0000256" key="10">
    <source>
        <dbReference type="PROSITE-ProRule" id="PRU00317"/>
    </source>
</evidence>
<feature type="repeat" description="Pumilio" evidence="10">
    <location>
        <begin position="516"/>
        <end position="551"/>
    </location>
</feature>
<feature type="region of interest" description="Disordered" evidence="11">
    <location>
        <begin position="841"/>
        <end position="921"/>
    </location>
</feature>
<dbReference type="CDD" id="cd07920">
    <property type="entry name" value="Pumilio"/>
    <property type="match status" value="1"/>
</dbReference>
<dbReference type="GO" id="GO:0006364">
    <property type="term" value="P:rRNA processing"/>
    <property type="evidence" value="ECO:0007669"/>
    <property type="project" value="UniProtKB-KW"/>
</dbReference>
<dbReference type="OrthoDB" id="668540at2759"/>
<dbReference type="InterPro" id="IPR033133">
    <property type="entry name" value="PUM-HD"/>
</dbReference>
<evidence type="ECO:0000256" key="11">
    <source>
        <dbReference type="SAM" id="MobiDB-lite"/>
    </source>
</evidence>
<name>A0A232LMQ0_9EURO</name>
<dbReference type="GO" id="GO:0000288">
    <property type="term" value="P:nuclear-transcribed mRNA catabolic process, deadenylation-dependent decay"/>
    <property type="evidence" value="ECO:0007669"/>
    <property type="project" value="TreeGrafter"/>
</dbReference>
<evidence type="ECO:0000256" key="4">
    <source>
        <dbReference type="ARBA" id="ARBA00022552"/>
    </source>
</evidence>
<dbReference type="Pfam" id="PF00806">
    <property type="entry name" value="PUF"/>
    <property type="match status" value="8"/>
</dbReference>
<dbReference type="SUPFAM" id="SSF48371">
    <property type="entry name" value="ARM repeat"/>
    <property type="match status" value="1"/>
</dbReference>
<dbReference type="FunFam" id="1.25.10.10:FF:000004">
    <property type="entry name" value="Pumilio homolog 1 isoform 2"/>
    <property type="match status" value="1"/>
</dbReference>
<dbReference type="PANTHER" id="PTHR12537">
    <property type="entry name" value="RNA BINDING PROTEIN PUMILIO-RELATED"/>
    <property type="match status" value="1"/>
</dbReference>
<feature type="region of interest" description="Disordered" evidence="11">
    <location>
        <begin position="181"/>
        <end position="210"/>
    </location>
</feature>
<dbReference type="InterPro" id="IPR001313">
    <property type="entry name" value="Pumilio_RNA-bd_rpt"/>
</dbReference>
<dbReference type="SMART" id="SM00025">
    <property type="entry name" value="Pumilio"/>
    <property type="match status" value="8"/>
</dbReference>
<feature type="region of interest" description="Disordered" evidence="11">
    <location>
        <begin position="1"/>
        <end position="41"/>
    </location>
</feature>
<dbReference type="InterPro" id="IPR011989">
    <property type="entry name" value="ARM-like"/>
</dbReference>
<feature type="region of interest" description="Disordered" evidence="11">
    <location>
        <begin position="230"/>
        <end position="271"/>
    </location>
</feature>
<dbReference type="AlphaFoldDB" id="A0A232LMQ0"/>
<feature type="compositionally biased region" description="Polar residues" evidence="11">
    <location>
        <begin position="893"/>
        <end position="904"/>
    </location>
</feature>
<dbReference type="EMBL" id="NPHW01007027">
    <property type="protein sequence ID" value="OXV05412.1"/>
    <property type="molecule type" value="Genomic_DNA"/>
</dbReference>
<organism evidence="13 14">
    <name type="scientific">Elaphomyces granulatus</name>
    <dbReference type="NCBI Taxonomy" id="519963"/>
    <lineage>
        <taxon>Eukaryota</taxon>
        <taxon>Fungi</taxon>
        <taxon>Dikarya</taxon>
        <taxon>Ascomycota</taxon>
        <taxon>Pezizomycotina</taxon>
        <taxon>Eurotiomycetes</taxon>
        <taxon>Eurotiomycetidae</taxon>
        <taxon>Eurotiales</taxon>
        <taxon>Elaphomycetaceae</taxon>
        <taxon>Elaphomyces</taxon>
    </lineage>
</organism>
<gene>
    <name evidence="13" type="ORF">Egran_06820</name>
</gene>
<comment type="caution">
    <text evidence="13">The sequence shown here is derived from an EMBL/GenBank/DDBJ whole genome shotgun (WGS) entry which is preliminary data.</text>
</comment>
<feature type="domain" description="PUM-HD" evidence="12">
    <location>
        <begin position="494"/>
        <end position="836"/>
    </location>
</feature>
<evidence type="ECO:0000256" key="2">
    <source>
        <dbReference type="ARBA" id="ARBA00022490"/>
    </source>
</evidence>
<evidence type="ECO:0000256" key="9">
    <source>
        <dbReference type="ARBA" id="ARBA00081811"/>
    </source>
</evidence>
<dbReference type="Gene3D" id="1.25.10.10">
    <property type="entry name" value="Leucine-rich Repeat Variant"/>
    <property type="match status" value="1"/>
</dbReference>
<dbReference type="GO" id="GO:0005737">
    <property type="term" value="C:cytoplasm"/>
    <property type="evidence" value="ECO:0007669"/>
    <property type="project" value="UniProtKB-SubCell"/>
</dbReference>
<accession>A0A232LMQ0</accession>
<comment type="subcellular location">
    <subcellularLocation>
        <location evidence="1">Cytoplasm</location>
    </subcellularLocation>
</comment>
<proteinExistence type="inferred from homology"/>
<dbReference type="PROSITE" id="PS50303">
    <property type="entry name" value="PUM_HD"/>
    <property type="match status" value="1"/>
</dbReference>
<dbReference type="Proteomes" id="UP000243515">
    <property type="component" value="Unassembled WGS sequence"/>
</dbReference>
<dbReference type="PANTHER" id="PTHR12537:SF12">
    <property type="entry name" value="MATERNAL PROTEIN PUMILIO"/>
    <property type="match status" value="1"/>
</dbReference>
<evidence type="ECO:0000256" key="7">
    <source>
        <dbReference type="ARBA" id="ARBA00024893"/>
    </source>
</evidence>
<feature type="compositionally biased region" description="Low complexity" evidence="11">
    <location>
        <begin position="841"/>
        <end position="859"/>
    </location>
</feature>
<dbReference type="InterPro" id="IPR016024">
    <property type="entry name" value="ARM-type_fold"/>
</dbReference>
<comment type="similarity">
    <text evidence="8">Belongs to the PUF3 family.</text>
</comment>
<keyword evidence="2" id="KW-0963">Cytoplasm</keyword>
<keyword evidence="6" id="KW-0694">RNA-binding</keyword>
<feature type="repeat" description="Pumilio" evidence="10">
    <location>
        <begin position="588"/>
        <end position="623"/>
    </location>
</feature>
<evidence type="ECO:0000313" key="13">
    <source>
        <dbReference type="EMBL" id="OXV05412.1"/>
    </source>
</evidence>
<reference evidence="13 14" key="1">
    <citation type="journal article" date="2015" name="Environ. Microbiol.">
        <title>Metagenome sequence of Elaphomyces granulatus from sporocarp tissue reveals Ascomycota ectomycorrhizal fingerprints of genome expansion and a Proteobacteria-rich microbiome.</title>
        <authorList>
            <person name="Quandt C.A."/>
            <person name="Kohler A."/>
            <person name="Hesse C.N."/>
            <person name="Sharpton T.J."/>
            <person name="Martin F."/>
            <person name="Spatafora J.W."/>
        </authorList>
    </citation>
    <scope>NUCLEOTIDE SEQUENCE [LARGE SCALE GENOMIC DNA]</scope>
    <source>
        <strain evidence="13 14">OSC145934</strain>
    </source>
</reference>
<feature type="repeat" description="Pumilio" evidence="10">
    <location>
        <begin position="731"/>
        <end position="767"/>
    </location>
</feature>
<dbReference type="PROSITE" id="PS50302">
    <property type="entry name" value="PUM"/>
    <property type="match status" value="7"/>
</dbReference>
<feature type="compositionally biased region" description="Polar residues" evidence="11">
    <location>
        <begin position="8"/>
        <end position="29"/>
    </location>
</feature>
<evidence type="ECO:0000256" key="6">
    <source>
        <dbReference type="ARBA" id="ARBA00022884"/>
    </source>
</evidence>
<evidence type="ECO:0000256" key="1">
    <source>
        <dbReference type="ARBA" id="ARBA00004496"/>
    </source>
</evidence>
<keyword evidence="14" id="KW-1185">Reference proteome</keyword>
<keyword evidence="5" id="KW-0677">Repeat</keyword>